<dbReference type="EMBL" id="CP022743">
    <property type="protein sequence ID" value="ASU33159.1"/>
    <property type="molecule type" value="Genomic_DNA"/>
</dbReference>
<reference evidence="1 2" key="1">
    <citation type="submission" date="2017-08" db="EMBL/GenBank/DDBJ databases">
        <title>Complete genome sequence of Mucilaginibacter sp. strain BJC16-A31.</title>
        <authorList>
            <consortium name="Henan University of Science and Technology"/>
            <person name="You X."/>
        </authorList>
    </citation>
    <scope>NUCLEOTIDE SEQUENCE [LARGE SCALE GENOMIC DNA]</scope>
    <source>
        <strain evidence="1 2">BJC16-A31</strain>
    </source>
</reference>
<name>A0A223NTD6_9SPHI</name>
<evidence type="ECO:0000313" key="2">
    <source>
        <dbReference type="Proteomes" id="UP000215002"/>
    </source>
</evidence>
<dbReference type="AlphaFoldDB" id="A0A223NTD6"/>
<organism evidence="1 2">
    <name type="scientific">Mucilaginibacter xinganensis</name>
    <dbReference type="NCBI Taxonomy" id="1234841"/>
    <lineage>
        <taxon>Bacteria</taxon>
        <taxon>Pseudomonadati</taxon>
        <taxon>Bacteroidota</taxon>
        <taxon>Sphingobacteriia</taxon>
        <taxon>Sphingobacteriales</taxon>
        <taxon>Sphingobacteriaceae</taxon>
        <taxon>Mucilaginibacter</taxon>
    </lineage>
</organism>
<protein>
    <submittedName>
        <fullName evidence="1">Uncharacterized protein</fullName>
    </submittedName>
</protein>
<accession>A0A223NTD6</accession>
<gene>
    <name evidence="1" type="ORF">MuYL_1261</name>
</gene>
<dbReference type="Proteomes" id="UP000215002">
    <property type="component" value="Chromosome"/>
</dbReference>
<dbReference type="KEGG" id="muc:MuYL_1261"/>
<proteinExistence type="predicted"/>
<sequence>MIKNLPKRDLFDTVRINVAKAFADTNTKEISDEDRNYLVNELTDNILKYHPAIRLNEIPEAIAQGVRGRFGEFYGLSVVTFLKFIEQYLFSEKRTNIVKESVIDDVPRPVPDLQTQFETAKQNALYALQRKKDKKDNSAIATVVYDFLDRIKLIQFTIAEKQDMMADAVRELIAELKYKLMISPYIERAAIKMDIEAYTAVMTAHAGINDRLFTLAKMRAKKLALDAFLNGVILDEADLDKMIEKKRECF</sequence>
<keyword evidence="2" id="KW-1185">Reference proteome</keyword>
<evidence type="ECO:0000313" key="1">
    <source>
        <dbReference type="EMBL" id="ASU33159.1"/>
    </source>
</evidence>